<organism evidence="1 2">
    <name type="scientific">Kitasatospora gansuensis</name>
    <dbReference type="NCBI Taxonomy" id="258050"/>
    <lineage>
        <taxon>Bacteria</taxon>
        <taxon>Bacillati</taxon>
        <taxon>Actinomycetota</taxon>
        <taxon>Actinomycetes</taxon>
        <taxon>Kitasatosporales</taxon>
        <taxon>Streptomycetaceae</taxon>
        <taxon>Kitasatospora</taxon>
    </lineage>
</organism>
<sequence length="130" mass="14325">MWEIAADLAVLVTDGPLRALRARRALRRLRAGKQTRLPCAVRSDRAGWPGEYTNGSLLFTPGQAEAAFGSRAYPYLLFPVGGKLLDPEPEAWHDQDWAAKLYRPAEGDMVHIQVHSSYLPALALGIGDRS</sequence>
<dbReference type="EMBL" id="JACHJR010000001">
    <property type="protein sequence ID" value="MBB4948858.1"/>
    <property type="molecule type" value="Genomic_DNA"/>
</dbReference>
<comment type="caution">
    <text evidence="1">The sequence shown here is derived from an EMBL/GenBank/DDBJ whole genome shotgun (WGS) entry which is preliminary data.</text>
</comment>
<dbReference type="Proteomes" id="UP000573327">
    <property type="component" value="Unassembled WGS sequence"/>
</dbReference>
<reference evidence="1 2" key="1">
    <citation type="submission" date="2020-08" db="EMBL/GenBank/DDBJ databases">
        <title>Sequencing the genomes of 1000 actinobacteria strains.</title>
        <authorList>
            <person name="Klenk H.-P."/>
        </authorList>
    </citation>
    <scope>NUCLEOTIDE SEQUENCE [LARGE SCALE GENOMIC DNA]</scope>
    <source>
        <strain evidence="1 2">DSM 44786</strain>
    </source>
</reference>
<evidence type="ECO:0000313" key="1">
    <source>
        <dbReference type="EMBL" id="MBB4948858.1"/>
    </source>
</evidence>
<accession>A0A7W7SEB1</accession>
<protein>
    <submittedName>
        <fullName evidence="1">Uncharacterized protein</fullName>
    </submittedName>
</protein>
<proteinExistence type="predicted"/>
<dbReference type="AlphaFoldDB" id="A0A7W7SEB1"/>
<name>A0A7W7SEB1_9ACTN</name>
<evidence type="ECO:0000313" key="2">
    <source>
        <dbReference type="Proteomes" id="UP000573327"/>
    </source>
</evidence>
<keyword evidence="2" id="KW-1185">Reference proteome</keyword>
<dbReference type="RefSeq" id="WP_184918784.1">
    <property type="nucleotide sequence ID" value="NZ_JACHJR010000001.1"/>
</dbReference>
<gene>
    <name evidence="1" type="ORF">F4556_004393</name>
</gene>